<dbReference type="Ensembl" id="ENSCMMT00000027805.1">
    <property type="protein sequence ID" value="ENSCMMP00000025423.1"/>
    <property type="gene ID" value="ENSCMMG00000015725.1"/>
</dbReference>
<evidence type="ECO:0000256" key="4">
    <source>
        <dbReference type="ARBA" id="ARBA00022741"/>
    </source>
</evidence>
<dbReference type="Proteomes" id="UP000694556">
    <property type="component" value="Chromosome 2"/>
</dbReference>
<evidence type="ECO:0000256" key="5">
    <source>
        <dbReference type="ARBA" id="ARBA00022753"/>
    </source>
</evidence>
<dbReference type="InterPro" id="IPR027417">
    <property type="entry name" value="P-loop_NTPase"/>
</dbReference>
<keyword evidence="13" id="KW-1185">Reference proteome</keyword>
<evidence type="ECO:0000256" key="6">
    <source>
        <dbReference type="ARBA" id="ARBA00023134"/>
    </source>
</evidence>
<dbReference type="NCBIfam" id="TIGR00231">
    <property type="entry name" value="small_GTP"/>
    <property type="match status" value="1"/>
</dbReference>
<dbReference type="SMART" id="SM00175">
    <property type="entry name" value="RAB"/>
    <property type="match status" value="1"/>
</dbReference>
<protein>
    <submittedName>
        <fullName evidence="12">RAB31, member RAS oncogene family</fullName>
    </submittedName>
</protein>
<keyword evidence="5" id="KW-0967">Endosome</keyword>
<dbReference type="SMART" id="SM00173">
    <property type="entry name" value="RAS"/>
    <property type="match status" value="1"/>
</dbReference>
<evidence type="ECO:0000313" key="12">
    <source>
        <dbReference type="Ensembl" id="ENSCMMP00000025423.1"/>
    </source>
</evidence>
<keyword evidence="10" id="KW-0968">Cytoplasmic vesicle</keyword>
<accession>A0A8C3CWM0</accession>
<dbReference type="SMART" id="SM00174">
    <property type="entry name" value="RHO"/>
    <property type="match status" value="1"/>
</dbReference>
<keyword evidence="8" id="KW-0449">Lipoprotein</keyword>
<evidence type="ECO:0000313" key="13">
    <source>
        <dbReference type="Proteomes" id="UP000694556"/>
    </source>
</evidence>
<dbReference type="PRINTS" id="PR00449">
    <property type="entry name" value="RASTRNSFRMNG"/>
</dbReference>
<dbReference type="AlphaFoldDB" id="A0A8C3CWM0"/>
<reference evidence="12" key="1">
    <citation type="submission" date="2018-09" db="EMBL/GenBank/DDBJ databases">
        <title>Common duck and Muscovy duck high density SNP chip.</title>
        <authorList>
            <person name="Vignal A."/>
            <person name="Thebault N."/>
            <person name="Warren W.C."/>
        </authorList>
    </citation>
    <scope>NUCLEOTIDE SEQUENCE [LARGE SCALE GENOMIC DNA]</scope>
</reference>
<organism evidence="12 13">
    <name type="scientific">Cairina moschata</name>
    <name type="common">Muscovy duck</name>
    <dbReference type="NCBI Taxonomy" id="8855"/>
    <lineage>
        <taxon>Eukaryota</taxon>
        <taxon>Metazoa</taxon>
        <taxon>Chordata</taxon>
        <taxon>Craniata</taxon>
        <taxon>Vertebrata</taxon>
        <taxon>Euteleostomi</taxon>
        <taxon>Archelosauria</taxon>
        <taxon>Archosauria</taxon>
        <taxon>Dinosauria</taxon>
        <taxon>Saurischia</taxon>
        <taxon>Theropoda</taxon>
        <taxon>Coelurosauria</taxon>
        <taxon>Aves</taxon>
        <taxon>Neognathae</taxon>
        <taxon>Galloanserae</taxon>
        <taxon>Anseriformes</taxon>
        <taxon>Anatidae</taxon>
        <taxon>Anatinae</taxon>
        <taxon>Cairina</taxon>
    </lineage>
</organism>
<evidence type="ECO:0000256" key="9">
    <source>
        <dbReference type="ARBA" id="ARBA00023289"/>
    </source>
</evidence>
<dbReference type="FunFam" id="3.40.50.300:FF:000346">
    <property type="entry name" value="RAB31, member RAS oncogene family"/>
    <property type="match status" value="1"/>
</dbReference>
<comment type="subcellular location">
    <subcellularLocation>
        <location evidence="2">Cytoplasmic vesicle</location>
        <location evidence="2">Phagosome membrane</location>
        <topology evidence="2">Lipid-anchor</topology>
        <orientation evidence="2">Cytoplasmic side</orientation>
    </subcellularLocation>
    <subcellularLocation>
        <location evidence="1">Early endosome</location>
    </subcellularLocation>
</comment>
<feature type="region of interest" description="Disordered" evidence="11">
    <location>
        <begin position="103"/>
        <end position="140"/>
    </location>
</feature>
<evidence type="ECO:0000256" key="1">
    <source>
        <dbReference type="ARBA" id="ARBA00004412"/>
    </source>
</evidence>
<evidence type="ECO:0000256" key="11">
    <source>
        <dbReference type="SAM" id="MobiDB-lite"/>
    </source>
</evidence>
<comment type="similarity">
    <text evidence="3">Belongs to the small GTPase superfamily. Rab family.</text>
</comment>
<dbReference type="GO" id="GO:0005769">
    <property type="term" value="C:early endosome"/>
    <property type="evidence" value="ECO:0007669"/>
    <property type="project" value="UniProtKB-SubCell"/>
</dbReference>
<dbReference type="InterPro" id="IPR001806">
    <property type="entry name" value="Small_GTPase"/>
</dbReference>
<dbReference type="GO" id="GO:0003924">
    <property type="term" value="F:GTPase activity"/>
    <property type="evidence" value="ECO:0007669"/>
    <property type="project" value="InterPro"/>
</dbReference>
<dbReference type="Pfam" id="PF00071">
    <property type="entry name" value="Ras"/>
    <property type="match status" value="1"/>
</dbReference>
<name>A0A8C3CWM0_CAIMO</name>
<dbReference type="GO" id="GO:0030670">
    <property type="term" value="C:phagocytic vesicle membrane"/>
    <property type="evidence" value="ECO:0007669"/>
    <property type="project" value="UniProtKB-SubCell"/>
</dbReference>
<dbReference type="PANTHER" id="PTHR47978">
    <property type="match status" value="1"/>
</dbReference>
<sequence length="339" mass="36269">MPGRSYRRGSALLATNRDFPHFPRAAFYLLNTTNQRQGRAQTAPGTEASCLKAQQTTPSCFPVVLPHQAPPVSPGQPGSGAQPAFQPQIAACPRAALVQTQTGASGGVPPFGGRSRRGQGRGGAVGRRRGPFRPAVRGGAGPCGAVRGRAGLQGDAERLGPGQMMAIRELKVCLLGDTGVGKSSIVCRFVQDHFDHNISPTIGASFMTKTVPCGNELHKFLIWDTAGQERFHSLAPMYYRGSAAAVIVYDITKQDSFHTLKKWVKELKEHGPENIVMAIAGNKCDLSDIREVPIKDAKEYAESIGAIVVETSAKNAVNIEELFQGIKVEISGEEIVSLK</sequence>
<evidence type="ECO:0000256" key="3">
    <source>
        <dbReference type="ARBA" id="ARBA00006270"/>
    </source>
</evidence>
<keyword evidence="7" id="KW-0472">Membrane</keyword>
<dbReference type="Gene3D" id="3.40.50.300">
    <property type="entry name" value="P-loop containing nucleotide triphosphate hydrolases"/>
    <property type="match status" value="1"/>
</dbReference>
<dbReference type="SUPFAM" id="SSF52540">
    <property type="entry name" value="P-loop containing nucleoside triphosphate hydrolases"/>
    <property type="match status" value="1"/>
</dbReference>
<keyword evidence="9" id="KW-0636">Prenylation</keyword>
<dbReference type="PROSITE" id="PS51419">
    <property type="entry name" value="RAB"/>
    <property type="match status" value="1"/>
</dbReference>
<keyword evidence="6" id="KW-0342">GTP-binding</keyword>
<dbReference type="PROSITE" id="PS51421">
    <property type="entry name" value="RAS"/>
    <property type="match status" value="1"/>
</dbReference>
<evidence type="ECO:0000256" key="10">
    <source>
        <dbReference type="ARBA" id="ARBA00023329"/>
    </source>
</evidence>
<reference evidence="12" key="2">
    <citation type="submission" date="2025-08" db="UniProtKB">
        <authorList>
            <consortium name="Ensembl"/>
        </authorList>
    </citation>
    <scope>IDENTIFICATION</scope>
</reference>
<keyword evidence="4" id="KW-0547">Nucleotide-binding</keyword>
<evidence type="ECO:0000256" key="7">
    <source>
        <dbReference type="ARBA" id="ARBA00023136"/>
    </source>
</evidence>
<evidence type="ECO:0000256" key="8">
    <source>
        <dbReference type="ARBA" id="ARBA00023288"/>
    </source>
</evidence>
<dbReference type="GO" id="GO:0005525">
    <property type="term" value="F:GTP binding"/>
    <property type="evidence" value="ECO:0007669"/>
    <property type="project" value="UniProtKB-KW"/>
</dbReference>
<dbReference type="InterPro" id="IPR005225">
    <property type="entry name" value="Small_GTP-bd"/>
</dbReference>
<evidence type="ECO:0000256" key="2">
    <source>
        <dbReference type="ARBA" id="ARBA00004616"/>
    </source>
</evidence>
<reference evidence="12" key="3">
    <citation type="submission" date="2025-09" db="UniProtKB">
        <authorList>
            <consortium name="Ensembl"/>
        </authorList>
    </citation>
    <scope>IDENTIFICATION</scope>
</reference>
<dbReference type="CDD" id="cd01860">
    <property type="entry name" value="Rab5_related"/>
    <property type="match status" value="1"/>
</dbReference>
<proteinExistence type="inferred from homology"/>